<comment type="caution">
    <text evidence="1">The sequence shown here is derived from an EMBL/GenBank/DDBJ whole genome shotgun (WGS) entry which is preliminary data.</text>
</comment>
<reference evidence="1 2" key="1">
    <citation type="submission" date="2021-06" db="EMBL/GenBank/DDBJ databases">
        <authorList>
            <person name="Kallberg Y."/>
            <person name="Tangrot J."/>
            <person name="Rosling A."/>
        </authorList>
    </citation>
    <scope>NUCLEOTIDE SEQUENCE [LARGE SCALE GENOMIC DNA]</scope>
    <source>
        <strain evidence="1 2">120-4 pot B 10/14</strain>
    </source>
</reference>
<sequence>MSLEHVAENEIISINDIEDSTIHTSNFINYINQQSLEHVDANEIISIEDIEKCKEVINYINAFE</sequence>
<proteinExistence type="predicted"/>
<dbReference type="Proteomes" id="UP000789901">
    <property type="component" value="Unassembled WGS sequence"/>
</dbReference>
<protein>
    <submittedName>
        <fullName evidence="1">42196_t:CDS:1</fullName>
    </submittedName>
</protein>
<evidence type="ECO:0000313" key="1">
    <source>
        <dbReference type="EMBL" id="CAG8502755.1"/>
    </source>
</evidence>
<gene>
    <name evidence="1" type="ORF">GMARGA_LOCUS2284</name>
</gene>
<accession>A0ABM8W1S0</accession>
<name>A0ABM8W1S0_GIGMA</name>
<organism evidence="1 2">
    <name type="scientific">Gigaspora margarita</name>
    <dbReference type="NCBI Taxonomy" id="4874"/>
    <lineage>
        <taxon>Eukaryota</taxon>
        <taxon>Fungi</taxon>
        <taxon>Fungi incertae sedis</taxon>
        <taxon>Mucoromycota</taxon>
        <taxon>Glomeromycotina</taxon>
        <taxon>Glomeromycetes</taxon>
        <taxon>Diversisporales</taxon>
        <taxon>Gigasporaceae</taxon>
        <taxon>Gigaspora</taxon>
    </lineage>
</organism>
<keyword evidence="2" id="KW-1185">Reference proteome</keyword>
<dbReference type="EMBL" id="CAJVQB010000699">
    <property type="protein sequence ID" value="CAG8502755.1"/>
    <property type="molecule type" value="Genomic_DNA"/>
</dbReference>
<evidence type="ECO:0000313" key="2">
    <source>
        <dbReference type="Proteomes" id="UP000789901"/>
    </source>
</evidence>